<reference evidence="1 2" key="1">
    <citation type="journal article" date="2023" name="Nucleic Acids Res.">
        <title>The hologenome of Daphnia magna reveals possible DNA methylation and microbiome-mediated evolution of the host genome.</title>
        <authorList>
            <person name="Chaturvedi A."/>
            <person name="Li X."/>
            <person name="Dhandapani V."/>
            <person name="Marshall H."/>
            <person name="Kissane S."/>
            <person name="Cuenca-Cambronero M."/>
            <person name="Asole G."/>
            <person name="Calvet F."/>
            <person name="Ruiz-Romero M."/>
            <person name="Marangio P."/>
            <person name="Guigo R."/>
            <person name="Rago D."/>
            <person name="Mirbahai L."/>
            <person name="Eastwood N."/>
            <person name="Colbourne J.K."/>
            <person name="Zhou J."/>
            <person name="Mallon E."/>
            <person name="Orsini L."/>
        </authorList>
    </citation>
    <scope>NUCLEOTIDE SEQUENCE [LARGE SCALE GENOMIC DNA]</scope>
    <source>
        <strain evidence="1">LRV0_1</strain>
    </source>
</reference>
<accession>A0ABR0B201</accession>
<sequence>MSFERLHKLYGEKHDSNGGMPWRWFRGVGLSTIPGVKRSDEHGVCLPSEVTSHVKHLEFHFMHHQSLDATICAFMFAKMLELCCGMCIRTFSRLLRLFSSDLVVTIAFTSTHESGPISTQAYCSDQKTYDEYVMDLYDGLKQLCGEEVLGL</sequence>
<dbReference type="Proteomes" id="UP001234178">
    <property type="component" value="Unassembled WGS sequence"/>
</dbReference>
<gene>
    <name evidence="1" type="ORF">OUZ56_027808</name>
</gene>
<keyword evidence="2" id="KW-1185">Reference proteome</keyword>
<protein>
    <submittedName>
        <fullName evidence="1">Uncharacterized protein</fullName>
    </submittedName>
</protein>
<evidence type="ECO:0000313" key="2">
    <source>
        <dbReference type="Proteomes" id="UP001234178"/>
    </source>
</evidence>
<proteinExistence type="predicted"/>
<comment type="caution">
    <text evidence="1">The sequence shown here is derived from an EMBL/GenBank/DDBJ whole genome shotgun (WGS) entry which is preliminary data.</text>
</comment>
<evidence type="ECO:0000313" key="1">
    <source>
        <dbReference type="EMBL" id="KAK4035724.1"/>
    </source>
</evidence>
<organism evidence="1 2">
    <name type="scientific">Daphnia magna</name>
    <dbReference type="NCBI Taxonomy" id="35525"/>
    <lineage>
        <taxon>Eukaryota</taxon>
        <taxon>Metazoa</taxon>
        <taxon>Ecdysozoa</taxon>
        <taxon>Arthropoda</taxon>
        <taxon>Crustacea</taxon>
        <taxon>Branchiopoda</taxon>
        <taxon>Diplostraca</taxon>
        <taxon>Cladocera</taxon>
        <taxon>Anomopoda</taxon>
        <taxon>Daphniidae</taxon>
        <taxon>Daphnia</taxon>
    </lineage>
</organism>
<name>A0ABR0B201_9CRUS</name>
<dbReference type="EMBL" id="JAOYFB010000040">
    <property type="protein sequence ID" value="KAK4035724.1"/>
    <property type="molecule type" value="Genomic_DNA"/>
</dbReference>